<sequence length="59" mass="6722">MAFRKSISQSELAEGQSEADRERHATEYQPSRGGWFKAEARPEPGQDKDSSGGRRWGRR</sequence>
<accession>Q6RGP3</accession>
<reference evidence="2" key="1">
    <citation type="submission" date="2003-12" db="EMBL/GenBank/DDBJ databases">
        <authorList>
            <person name="Hosted T.J.Jr."/>
            <person name="Horan A.C."/>
            <person name="Wang T."/>
        </authorList>
    </citation>
    <scope>NUCLEOTIDE SEQUENCE</scope>
    <source>
        <strain evidence="2">IMRU3455</strain>
        <plasmid evidence="2">linear plasmid pSLV45</plasmid>
    </source>
</reference>
<feature type="compositionally biased region" description="Polar residues" evidence="1">
    <location>
        <begin position="1"/>
        <end position="11"/>
    </location>
</feature>
<reference evidence="2" key="2">
    <citation type="journal article" date="2004" name="Microbiology">
        <title>Characterization of the Streptomyces lavendulae IMRU 3455 linear plasmid pSLV45.</title>
        <authorList>
            <person name="Hosted T.J."/>
            <person name="Wang T."/>
            <person name="Horan A.C."/>
        </authorList>
    </citation>
    <scope>NUCLEOTIDE SEQUENCE</scope>
    <source>
        <strain evidence="2">IMRU3455</strain>
        <plasmid evidence="2">linear plasmid pSLV45</plasmid>
    </source>
</reference>
<evidence type="ECO:0000313" key="2">
    <source>
        <dbReference type="EMBL" id="AAS45810.1"/>
    </source>
</evidence>
<evidence type="ECO:0000256" key="1">
    <source>
        <dbReference type="SAM" id="MobiDB-lite"/>
    </source>
</evidence>
<feature type="compositionally biased region" description="Basic and acidic residues" evidence="1">
    <location>
        <begin position="38"/>
        <end position="52"/>
    </location>
</feature>
<protein>
    <submittedName>
        <fullName evidence="2">SLV.27</fullName>
    </submittedName>
</protein>
<dbReference type="AlphaFoldDB" id="Q6RGP3"/>
<dbReference type="EMBL" id="AY498874">
    <property type="protein sequence ID" value="AAS45810.1"/>
    <property type="molecule type" value="Genomic_DNA"/>
</dbReference>
<proteinExistence type="predicted"/>
<geneLocation type="plasmid" evidence="2">
    <name>linear plasmid pSLV45</name>
</geneLocation>
<organism evidence="2">
    <name type="scientific">Streptomyces lavendulae</name>
    <dbReference type="NCBI Taxonomy" id="1914"/>
    <lineage>
        <taxon>Bacteria</taxon>
        <taxon>Bacillati</taxon>
        <taxon>Actinomycetota</taxon>
        <taxon>Actinomycetes</taxon>
        <taxon>Kitasatosporales</taxon>
        <taxon>Streptomycetaceae</taxon>
        <taxon>Streptomyces</taxon>
    </lineage>
</organism>
<gene>
    <name evidence="2" type="primary">SLV.27</name>
</gene>
<keyword evidence="2" id="KW-0614">Plasmid</keyword>
<feature type="region of interest" description="Disordered" evidence="1">
    <location>
        <begin position="1"/>
        <end position="59"/>
    </location>
</feature>
<name>Q6RGP3_STRLA</name>